<dbReference type="EMBL" id="VDUY01000007">
    <property type="protein sequence ID" value="TXL63899.1"/>
    <property type="molecule type" value="Genomic_DNA"/>
</dbReference>
<keyword evidence="3" id="KW-0732">Signal</keyword>
<dbReference type="OrthoDB" id="9769048at2"/>
<organism evidence="4 5">
    <name type="scientific">Zeimonas arvi</name>
    <dbReference type="NCBI Taxonomy" id="2498847"/>
    <lineage>
        <taxon>Bacteria</taxon>
        <taxon>Pseudomonadati</taxon>
        <taxon>Pseudomonadota</taxon>
        <taxon>Betaproteobacteria</taxon>
        <taxon>Burkholderiales</taxon>
        <taxon>Burkholderiaceae</taxon>
        <taxon>Zeimonas</taxon>
    </lineage>
</organism>
<evidence type="ECO:0000256" key="2">
    <source>
        <dbReference type="SAM" id="Coils"/>
    </source>
</evidence>
<gene>
    <name evidence="4" type="ORF">FHP08_16540</name>
</gene>
<comment type="caution">
    <text evidence="4">The sequence shown here is derived from an EMBL/GenBank/DDBJ whole genome shotgun (WGS) entry which is preliminary data.</text>
</comment>
<evidence type="ECO:0000256" key="3">
    <source>
        <dbReference type="SAM" id="SignalP"/>
    </source>
</evidence>
<evidence type="ECO:0000313" key="5">
    <source>
        <dbReference type="Proteomes" id="UP000321548"/>
    </source>
</evidence>
<keyword evidence="2" id="KW-0175">Coiled coil</keyword>
<reference evidence="4 5" key="1">
    <citation type="submission" date="2019-06" db="EMBL/GenBank/DDBJ databases">
        <title>Quisquiliibacterium sp. nov., isolated from a maize field.</title>
        <authorList>
            <person name="Lin S.-Y."/>
            <person name="Tsai C.-F."/>
            <person name="Young C.-C."/>
        </authorList>
    </citation>
    <scope>NUCLEOTIDE SEQUENCE [LARGE SCALE GENOMIC DNA]</scope>
    <source>
        <strain evidence="4 5">CC-CFT501</strain>
    </source>
</reference>
<dbReference type="PANTHER" id="PTHR30203">
    <property type="entry name" value="OUTER MEMBRANE CATION EFFLUX PROTEIN"/>
    <property type="match status" value="1"/>
</dbReference>
<protein>
    <submittedName>
        <fullName evidence="4">TolC family protein</fullName>
    </submittedName>
</protein>
<feature type="coiled-coil region" evidence="2">
    <location>
        <begin position="114"/>
        <end position="141"/>
    </location>
</feature>
<comment type="similarity">
    <text evidence="1">Belongs to the outer membrane factor (OMF) (TC 1.B.17) family.</text>
</comment>
<evidence type="ECO:0000256" key="1">
    <source>
        <dbReference type="ARBA" id="ARBA00007613"/>
    </source>
</evidence>
<dbReference type="AlphaFoldDB" id="A0A5C8NQ88"/>
<feature type="signal peptide" evidence="3">
    <location>
        <begin position="1"/>
        <end position="28"/>
    </location>
</feature>
<dbReference type="InterPro" id="IPR003423">
    <property type="entry name" value="OMP_efflux"/>
</dbReference>
<proteinExistence type="inferred from homology"/>
<dbReference type="Proteomes" id="UP000321548">
    <property type="component" value="Unassembled WGS sequence"/>
</dbReference>
<keyword evidence="5" id="KW-1185">Reference proteome</keyword>
<name>A0A5C8NQ88_9BURK</name>
<dbReference type="RefSeq" id="WP_147705593.1">
    <property type="nucleotide sequence ID" value="NZ_VDUY01000007.1"/>
</dbReference>
<evidence type="ECO:0000313" key="4">
    <source>
        <dbReference type="EMBL" id="TXL63899.1"/>
    </source>
</evidence>
<dbReference type="SUPFAM" id="SSF56954">
    <property type="entry name" value="Outer membrane efflux proteins (OEP)"/>
    <property type="match status" value="1"/>
</dbReference>
<dbReference type="PANTHER" id="PTHR30203:SF24">
    <property type="entry name" value="BLR4935 PROTEIN"/>
    <property type="match status" value="1"/>
</dbReference>
<dbReference type="Gene3D" id="1.20.1600.10">
    <property type="entry name" value="Outer membrane efflux proteins (OEP)"/>
    <property type="match status" value="1"/>
</dbReference>
<sequence>MGVFIRARLRHRIANAAVLGALALAAFAAHSAGAISFEDAIRAAGERSPAVLAAQSRLAAARHEVGPAGELPDPRLALGLDNVPTSGVDRFTIDRDSMSAFRVELMQELPNRDKREARVELALAEVDRADAQRRLAGATARREAAMAWLRRHSVERQLSLFDGLFKENALFAEAVRARLAGGSGSAADTVTPRQELARLSDRRDALLAGKARAIAALRQWIGDAAEAPLDGTVPGFLISREVLAASLEVRPEVIVYQAAARSMDAEIRAAESAKKPDWGVALAYQRRGQGFGDMVMVEFSFDLPIFSAQRQDPRIAARRAQRAGVDAERSAVLRERRQGLESALAEYERVGQAHRRARDVLLPLAIEKADLTLAGYRGGTVELGDVIAARQERIEAQLRVIELEGELLVAAAELRFGFGTSEILEQAK</sequence>
<accession>A0A5C8NQ88</accession>
<dbReference type="GO" id="GO:0015562">
    <property type="term" value="F:efflux transmembrane transporter activity"/>
    <property type="evidence" value="ECO:0007669"/>
    <property type="project" value="InterPro"/>
</dbReference>
<dbReference type="InterPro" id="IPR010131">
    <property type="entry name" value="MdtP/NodT-like"/>
</dbReference>
<dbReference type="Pfam" id="PF02321">
    <property type="entry name" value="OEP"/>
    <property type="match status" value="1"/>
</dbReference>
<feature type="chain" id="PRO_5022711016" evidence="3">
    <location>
        <begin position="29"/>
        <end position="428"/>
    </location>
</feature>